<evidence type="ECO:0000313" key="2">
    <source>
        <dbReference type="EMBL" id="KAH9330212.1"/>
    </source>
</evidence>
<dbReference type="EMBL" id="JAHRHJ020000001">
    <property type="protein sequence ID" value="KAH9330212.1"/>
    <property type="molecule type" value="Genomic_DNA"/>
</dbReference>
<feature type="region of interest" description="Disordered" evidence="1">
    <location>
        <begin position="310"/>
        <end position="329"/>
    </location>
</feature>
<proteinExistence type="predicted"/>
<dbReference type="AlphaFoldDB" id="A0AA38GYI6"/>
<keyword evidence="3" id="KW-1185">Reference proteome</keyword>
<sequence length="527" mass="59228">MFKHYISWYTKVVEDEILNEKCINRKFLNSEYREIVDEIDEYMCAELLKVASESRSVVAVVGGEHLPRILVKDKKARNRGKYEVTYFWFKIFLYTMVPKGSFPLDLKISSKGLSWVDLMYQKFEAICEGVDKNPPAIIQETTRFIDQISTVGANVQKICSNYMDDIFAPVTEVDDKCLSSKYSANSEEDLKLAENSDQEDDTIEGLTCEEVDKSRSVLLEDITSFIEHQTSTAGAKMQKFCSDLMEDILPPVTEVDDQCVSSKLSVNSEEDLKLTDPEDGSNETLIFDSLSSPHAHQGAVIEIRMLDVKKQHSTTSPQEENASVKSTEDDLAQVKTTEFNFGADVSEKVFEVKGNLHGKNCLWEHAEPPITQTNMLLQSGIQLLADRTEAVGIADQGKNGCMDRAGKIKFEDPPSPGNKSLLENGILEVNLELESVEQNHLDKDVERVLLVVEPHITNSPACSKEENPEKSLYLAANEKEQLACWYGNPYVQARKAVDVSSSNTLVDITDSCRWPDAENSDSEWELL</sequence>
<organism evidence="2 3">
    <name type="scientific">Taxus chinensis</name>
    <name type="common">Chinese yew</name>
    <name type="synonym">Taxus wallichiana var. chinensis</name>
    <dbReference type="NCBI Taxonomy" id="29808"/>
    <lineage>
        <taxon>Eukaryota</taxon>
        <taxon>Viridiplantae</taxon>
        <taxon>Streptophyta</taxon>
        <taxon>Embryophyta</taxon>
        <taxon>Tracheophyta</taxon>
        <taxon>Spermatophyta</taxon>
        <taxon>Pinopsida</taxon>
        <taxon>Pinidae</taxon>
        <taxon>Conifers II</taxon>
        <taxon>Cupressales</taxon>
        <taxon>Taxaceae</taxon>
        <taxon>Taxus</taxon>
    </lineage>
</organism>
<evidence type="ECO:0000256" key="1">
    <source>
        <dbReference type="SAM" id="MobiDB-lite"/>
    </source>
</evidence>
<dbReference type="PANTHER" id="PTHR34659">
    <property type="entry name" value="BNAA05G11610D PROTEIN"/>
    <property type="match status" value="1"/>
</dbReference>
<dbReference type="Proteomes" id="UP000824469">
    <property type="component" value="Unassembled WGS sequence"/>
</dbReference>
<dbReference type="OMA" id="VVEPHIT"/>
<protein>
    <submittedName>
        <fullName evidence="2">Uncharacterized protein</fullName>
    </submittedName>
</protein>
<dbReference type="InterPro" id="IPR053273">
    <property type="entry name" value="CST_Regulator"/>
</dbReference>
<evidence type="ECO:0000313" key="3">
    <source>
        <dbReference type="Proteomes" id="UP000824469"/>
    </source>
</evidence>
<comment type="caution">
    <text evidence="2">The sequence shown here is derived from an EMBL/GenBank/DDBJ whole genome shotgun (WGS) entry which is preliminary data.</text>
</comment>
<gene>
    <name evidence="2" type="ORF">KI387_002320</name>
</gene>
<accession>A0AA38GYI6</accession>
<feature type="compositionally biased region" description="Polar residues" evidence="1">
    <location>
        <begin position="313"/>
        <end position="325"/>
    </location>
</feature>
<name>A0AA38GYI6_TAXCH</name>
<dbReference type="PANTHER" id="PTHR34659:SF1">
    <property type="entry name" value="PROTEIN EGT2"/>
    <property type="match status" value="1"/>
</dbReference>
<reference evidence="2 3" key="1">
    <citation type="journal article" date="2021" name="Nat. Plants">
        <title>The Taxus genome provides insights into paclitaxel biosynthesis.</title>
        <authorList>
            <person name="Xiong X."/>
            <person name="Gou J."/>
            <person name="Liao Q."/>
            <person name="Li Y."/>
            <person name="Zhou Q."/>
            <person name="Bi G."/>
            <person name="Li C."/>
            <person name="Du R."/>
            <person name="Wang X."/>
            <person name="Sun T."/>
            <person name="Guo L."/>
            <person name="Liang H."/>
            <person name="Lu P."/>
            <person name="Wu Y."/>
            <person name="Zhang Z."/>
            <person name="Ro D.K."/>
            <person name="Shang Y."/>
            <person name="Huang S."/>
            <person name="Yan J."/>
        </authorList>
    </citation>
    <scope>NUCLEOTIDE SEQUENCE [LARGE SCALE GENOMIC DNA]</scope>
    <source>
        <strain evidence="2">Ta-2019</strain>
    </source>
</reference>